<evidence type="ECO:0000313" key="2">
    <source>
        <dbReference type="Proteomes" id="UP000005104"/>
    </source>
</evidence>
<dbReference type="OrthoDB" id="3692101at2"/>
<sequence>MTQPEAIIEAFKALGGTKNKYEIEEYVCQKYGDLWKDFGTPMADMVPISCGGNSSSNVREDLRVLERVNPGEYRLITN</sequence>
<organism evidence="1 2">
    <name type="scientific">Desulfosporosinus youngiae DSM 17734</name>
    <dbReference type="NCBI Taxonomy" id="768710"/>
    <lineage>
        <taxon>Bacteria</taxon>
        <taxon>Bacillati</taxon>
        <taxon>Bacillota</taxon>
        <taxon>Clostridia</taxon>
        <taxon>Eubacteriales</taxon>
        <taxon>Desulfitobacteriaceae</taxon>
        <taxon>Desulfosporosinus</taxon>
    </lineage>
</organism>
<reference evidence="1 2" key="1">
    <citation type="submission" date="2011-11" db="EMBL/GenBank/DDBJ databases">
        <title>The Noncontiguous Finished genome of Desulfosporosinus youngiae DSM 17734.</title>
        <authorList>
            <consortium name="US DOE Joint Genome Institute (JGI-PGF)"/>
            <person name="Lucas S."/>
            <person name="Han J."/>
            <person name="Lapidus A."/>
            <person name="Cheng J.-F."/>
            <person name="Goodwin L."/>
            <person name="Pitluck S."/>
            <person name="Peters L."/>
            <person name="Ovchinnikova G."/>
            <person name="Lu M."/>
            <person name="Land M.L."/>
            <person name="Hauser L."/>
            <person name="Pester M."/>
            <person name="Spring S."/>
            <person name="Ollivier B."/>
            <person name="Rattei T."/>
            <person name="Klenk H.-P."/>
            <person name="Wagner M."/>
            <person name="Loy A."/>
            <person name="Woyke T.J."/>
        </authorList>
    </citation>
    <scope>NUCLEOTIDE SEQUENCE [LARGE SCALE GENOMIC DNA]</scope>
    <source>
        <strain evidence="1 2">DSM 17734</strain>
    </source>
</reference>
<dbReference type="AlphaFoldDB" id="H5Y0R3"/>
<dbReference type="STRING" id="768710.DesyoDRAFT_5393"/>
<dbReference type="eggNOG" id="ENOG502ZK5D">
    <property type="taxonomic scope" value="Bacteria"/>
</dbReference>
<dbReference type="EMBL" id="CM001441">
    <property type="protein sequence ID" value="EHQ92319.1"/>
    <property type="molecule type" value="Genomic_DNA"/>
</dbReference>
<dbReference type="Proteomes" id="UP000005104">
    <property type="component" value="Chromosome"/>
</dbReference>
<protein>
    <submittedName>
        <fullName evidence="1">Uncharacterized protein</fullName>
    </submittedName>
</protein>
<keyword evidence="2" id="KW-1185">Reference proteome</keyword>
<proteinExistence type="predicted"/>
<name>H5Y0R3_9FIRM</name>
<evidence type="ECO:0000313" key="1">
    <source>
        <dbReference type="EMBL" id="EHQ92319.1"/>
    </source>
</evidence>
<accession>H5Y0R3</accession>
<dbReference type="RefSeq" id="WP_007787641.1">
    <property type="nucleotide sequence ID" value="NZ_CM001441.1"/>
</dbReference>
<dbReference type="HOGENOM" id="CLU_2616300_0_0_9"/>
<gene>
    <name evidence="1" type="ORF">DesyoDRAFT_5393</name>
</gene>